<name>A0A934W788_9BURK</name>
<comment type="caution">
    <text evidence="2">The sequence shown here is derived from an EMBL/GenBank/DDBJ whole genome shotgun (WGS) entry which is preliminary data.</text>
</comment>
<dbReference type="InterPro" id="IPR014044">
    <property type="entry name" value="CAP_dom"/>
</dbReference>
<reference evidence="2" key="1">
    <citation type="submission" date="2021-01" db="EMBL/GenBank/DDBJ databases">
        <title>Genome sequence of strain Noviherbaspirillum sp. DKR-6.</title>
        <authorList>
            <person name="Chaudhary D.K."/>
        </authorList>
    </citation>
    <scope>NUCLEOTIDE SEQUENCE</scope>
    <source>
        <strain evidence="2">DKR-6</strain>
    </source>
</reference>
<dbReference type="RefSeq" id="WP_200595163.1">
    <property type="nucleotide sequence ID" value="NZ_JAEPBG010000010.1"/>
</dbReference>
<keyword evidence="3" id="KW-1185">Reference proteome</keyword>
<evidence type="ECO:0000259" key="1">
    <source>
        <dbReference type="Pfam" id="PF00188"/>
    </source>
</evidence>
<feature type="domain" description="SCP" evidence="1">
    <location>
        <begin position="69"/>
        <end position="212"/>
    </location>
</feature>
<dbReference type="Gene3D" id="3.40.33.10">
    <property type="entry name" value="CAP"/>
    <property type="match status" value="1"/>
</dbReference>
<evidence type="ECO:0000313" key="2">
    <source>
        <dbReference type="EMBL" id="MBK4737127.1"/>
    </source>
</evidence>
<protein>
    <submittedName>
        <fullName evidence="2">CAP domain-containing protein</fullName>
    </submittedName>
</protein>
<organism evidence="2 3">
    <name type="scientific">Noviherbaspirillum pedocola</name>
    <dbReference type="NCBI Taxonomy" id="2801341"/>
    <lineage>
        <taxon>Bacteria</taxon>
        <taxon>Pseudomonadati</taxon>
        <taxon>Pseudomonadota</taxon>
        <taxon>Betaproteobacteria</taxon>
        <taxon>Burkholderiales</taxon>
        <taxon>Oxalobacteraceae</taxon>
        <taxon>Noviherbaspirillum</taxon>
    </lineage>
</organism>
<dbReference type="Proteomes" id="UP000622890">
    <property type="component" value="Unassembled WGS sequence"/>
</dbReference>
<dbReference type="SUPFAM" id="SSF55797">
    <property type="entry name" value="PR-1-like"/>
    <property type="match status" value="1"/>
</dbReference>
<accession>A0A934W788</accession>
<dbReference type="InterPro" id="IPR035940">
    <property type="entry name" value="CAP_sf"/>
</dbReference>
<dbReference type="PROSITE" id="PS51257">
    <property type="entry name" value="PROKAR_LIPOPROTEIN"/>
    <property type="match status" value="1"/>
</dbReference>
<dbReference type="Pfam" id="PF00188">
    <property type="entry name" value="CAP"/>
    <property type="match status" value="1"/>
</dbReference>
<evidence type="ECO:0000313" key="3">
    <source>
        <dbReference type="Proteomes" id="UP000622890"/>
    </source>
</evidence>
<proteinExistence type="predicted"/>
<dbReference type="EMBL" id="JAEPBG010000010">
    <property type="protein sequence ID" value="MBK4737127.1"/>
    <property type="molecule type" value="Genomic_DNA"/>
</dbReference>
<dbReference type="AlphaFoldDB" id="A0A934W788"/>
<gene>
    <name evidence="2" type="ORF">JJB74_21105</name>
</gene>
<sequence>MKKKNAGQIPHGAWLTAALAALLLTGCGGGGGSSSGAGSGNSNASSAAIVESGSPAATGDTATDGINWFNYRRSQMGLAPLARNVLIDKAALNHSNYQAASGFISHEEVQGKNGFTGVYLYPSAKAHPELFRNGVPVSGSSRLSAAGYALPSSGYAFGEVIAKTPDASGFNSAEALITAIYHRFVVFEPKFQQAGAGSAKAADGYVYFTADFTTPALASGGLGAGRFLPYPYPNQTNLPTVFQSDQEEPDPVPNQNEVGYPVSVHADNTSTITVGSFTIAPRGGAPLATRLLSSATDAETGPSTAAIIPLTVLNPQTTYDVRFSGAVDGVAASLSWSFSTR</sequence>
<dbReference type="CDD" id="cd05379">
    <property type="entry name" value="CAP_bacterial"/>
    <property type="match status" value="1"/>
</dbReference>